<organism evidence="2 3">
    <name type="scientific">Podila minutissima</name>
    <dbReference type="NCBI Taxonomy" id="64525"/>
    <lineage>
        <taxon>Eukaryota</taxon>
        <taxon>Fungi</taxon>
        <taxon>Fungi incertae sedis</taxon>
        <taxon>Mucoromycota</taxon>
        <taxon>Mortierellomycotina</taxon>
        <taxon>Mortierellomycetes</taxon>
        <taxon>Mortierellales</taxon>
        <taxon>Mortierellaceae</taxon>
        <taxon>Podila</taxon>
    </lineage>
</organism>
<protein>
    <submittedName>
        <fullName evidence="2">Uncharacterized protein</fullName>
    </submittedName>
</protein>
<accession>A0A9P5VPV1</accession>
<feature type="region of interest" description="Disordered" evidence="1">
    <location>
        <begin position="93"/>
        <end position="163"/>
    </location>
</feature>
<keyword evidence="3" id="KW-1185">Reference proteome</keyword>
<feature type="compositionally biased region" description="Low complexity" evidence="1">
    <location>
        <begin position="112"/>
        <end position="122"/>
    </location>
</feature>
<gene>
    <name evidence="2" type="ORF">BG006_010044</name>
</gene>
<dbReference type="EMBL" id="JAAAUY010000077">
    <property type="protein sequence ID" value="KAF9335989.1"/>
    <property type="molecule type" value="Genomic_DNA"/>
</dbReference>
<evidence type="ECO:0000313" key="2">
    <source>
        <dbReference type="EMBL" id="KAF9335989.1"/>
    </source>
</evidence>
<reference evidence="2" key="1">
    <citation type="journal article" date="2020" name="Fungal Divers.">
        <title>Resolving the Mortierellaceae phylogeny through synthesis of multi-gene phylogenetics and phylogenomics.</title>
        <authorList>
            <person name="Vandepol N."/>
            <person name="Liber J."/>
            <person name="Desiro A."/>
            <person name="Na H."/>
            <person name="Kennedy M."/>
            <person name="Barry K."/>
            <person name="Grigoriev I.V."/>
            <person name="Miller A.N."/>
            <person name="O'Donnell K."/>
            <person name="Stajich J.E."/>
            <person name="Bonito G."/>
        </authorList>
    </citation>
    <scope>NUCLEOTIDE SEQUENCE</scope>
    <source>
        <strain evidence="2">NVP1</strain>
    </source>
</reference>
<evidence type="ECO:0000313" key="3">
    <source>
        <dbReference type="Proteomes" id="UP000696485"/>
    </source>
</evidence>
<proteinExistence type="predicted"/>
<dbReference type="Proteomes" id="UP000696485">
    <property type="component" value="Unassembled WGS sequence"/>
</dbReference>
<dbReference type="AlphaFoldDB" id="A0A9P5VPV1"/>
<feature type="region of interest" description="Disordered" evidence="1">
    <location>
        <begin position="55"/>
        <end position="81"/>
    </location>
</feature>
<evidence type="ECO:0000256" key="1">
    <source>
        <dbReference type="SAM" id="MobiDB-lite"/>
    </source>
</evidence>
<feature type="compositionally biased region" description="Low complexity" evidence="1">
    <location>
        <begin position="55"/>
        <end position="68"/>
    </location>
</feature>
<feature type="compositionally biased region" description="Polar residues" evidence="1">
    <location>
        <begin position="129"/>
        <end position="138"/>
    </location>
</feature>
<comment type="caution">
    <text evidence="2">The sequence shown here is derived from an EMBL/GenBank/DDBJ whole genome shotgun (WGS) entry which is preliminary data.</text>
</comment>
<name>A0A9P5VPV1_9FUNG</name>
<sequence length="358" mass="38930">MTGRPPSGQQQLTPLHGYPHVPYTFVPGYLRFQPAFRPAPAYASFPVAANFPPYSASSQPQSPMQAIQHGQEGPPGEKSLEPFYTLPKITPVKISKPEEPRPSQAMRHAIASSHTTSSMKTTSADKSRPTATTSTASILQELDQPVRSSRLNPLAPSFDASTHLLSPPSMGTSASVSNVPTASIIHHQPCIFDSMQVLPGSDLVLSSSVYFSSLETTPAVMRSSSIPPESNLSLKAKAESIDDDNVWISFDPGVPQPGARAETITVQQPEALLQDQDQGTGLEKTLETDHEPLLLRTAIGDGFWAVLALYVERDVDVAQSRFSDLEGRLISDYRDHTPQELGELVAETIKDEKEMMEQ</sequence>